<name>A0A4V3ASL8_9RHOB</name>
<dbReference type="Gene3D" id="1.10.760.10">
    <property type="entry name" value="Cytochrome c-like domain"/>
    <property type="match status" value="1"/>
</dbReference>
<dbReference type="InterPro" id="IPR002327">
    <property type="entry name" value="Cyt_c_1A/1B"/>
</dbReference>
<feature type="signal peptide" evidence="7">
    <location>
        <begin position="1"/>
        <end position="19"/>
    </location>
</feature>
<dbReference type="Proteomes" id="UP000295301">
    <property type="component" value="Unassembled WGS sequence"/>
</dbReference>
<dbReference type="SUPFAM" id="SSF46626">
    <property type="entry name" value="Cytochrome c"/>
    <property type="match status" value="1"/>
</dbReference>
<dbReference type="InterPro" id="IPR036909">
    <property type="entry name" value="Cyt_c-like_dom_sf"/>
</dbReference>
<evidence type="ECO:0000256" key="5">
    <source>
        <dbReference type="ARBA" id="ARBA00023004"/>
    </source>
</evidence>
<keyword evidence="7" id="KW-0732">Signal</keyword>
<dbReference type="GO" id="GO:0020037">
    <property type="term" value="F:heme binding"/>
    <property type="evidence" value="ECO:0007669"/>
    <property type="project" value="InterPro"/>
</dbReference>
<evidence type="ECO:0000256" key="6">
    <source>
        <dbReference type="PROSITE-ProRule" id="PRU00433"/>
    </source>
</evidence>
<dbReference type="GO" id="GO:0046872">
    <property type="term" value="F:metal ion binding"/>
    <property type="evidence" value="ECO:0007669"/>
    <property type="project" value="UniProtKB-KW"/>
</dbReference>
<evidence type="ECO:0000313" key="9">
    <source>
        <dbReference type="EMBL" id="TDK51064.1"/>
    </source>
</evidence>
<dbReference type="PROSITE" id="PS51007">
    <property type="entry name" value="CYTC"/>
    <property type="match status" value="1"/>
</dbReference>
<proteinExistence type="predicted"/>
<evidence type="ECO:0000256" key="4">
    <source>
        <dbReference type="ARBA" id="ARBA00022982"/>
    </source>
</evidence>
<sequence>MNRLIATAIVGLLASPALAEGDVAKGEKTFGKCKACHSIVSDAGETIVKGGKTGPNLFGVVGRTAGTYEDFRYGDDIVAAGEAGLVWDEETFDEYVKDPRKFLQEHLGDKGAKSKMTFKLKKGGDDVFAYLASLAPAPATEGETEEKSGD</sequence>
<protein>
    <submittedName>
        <fullName evidence="9">Cytochrome C</fullName>
    </submittedName>
</protein>
<keyword evidence="1" id="KW-0813">Transport</keyword>
<gene>
    <name evidence="9" type="ORF">E1832_04365</name>
</gene>
<dbReference type="GO" id="GO:0009055">
    <property type="term" value="F:electron transfer activity"/>
    <property type="evidence" value="ECO:0007669"/>
    <property type="project" value="InterPro"/>
</dbReference>
<keyword evidence="4" id="KW-0249">Electron transport</keyword>
<evidence type="ECO:0000256" key="7">
    <source>
        <dbReference type="SAM" id="SignalP"/>
    </source>
</evidence>
<dbReference type="OrthoDB" id="9805828at2"/>
<dbReference type="PANTHER" id="PTHR11961">
    <property type="entry name" value="CYTOCHROME C"/>
    <property type="match status" value="1"/>
</dbReference>
<keyword evidence="10" id="KW-1185">Reference proteome</keyword>
<reference evidence="9 10" key="1">
    <citation type="submission" date="2019-03" db="EMBL/GenBank/DDBJ databases">
        <title>Ruegeria lutea sp. nov., a novel strain, isolated from marine sediment, the Masan Bay, South Korea.</title>
        <authorList>
            <person name="Kim J."/>
            <person name="Kim D.-Y."/>
            <person name="Lee S.-S."/>
        </authorList>
    </citation>
    <scope>NUCLEOTIDE SEQUENCE [LARGE SCALE GENOMIC DNA]</scope>
    <source>
        <strain evidence="9 10">318-1</strain>
    </source>
</reference>
<evidence type="ECO:0000313" key="10">
    <source>
        <dbReference type="Proteomes" id="UP000295301"/>
    </source>
</evidence>
<feature type="domain" description="Cytochrome c" evidence="8">
    <location>
        <begin position="21"/>
        <end position="135"/>
    </location>
</feature>
<feature type="chain" id="PRO_5020704992" evidence="7">
    <location>
        <begin position="20"/>
        <end position="150"/>
    </location>
</feature>
<evidence type="ECO:0000256" key="2">
    <source>
        <dbReference type="ARBA" id="ARBA00022617"/>
    </source>
</evidence>
<dbReference type="EMBL" id="SMUV01000050">
    <property type="protein sequence ID" value="TDK51064.1"/>
    <property type="molecule type" value="Genomic_DNA"/>
</dbReference>
<accession>A0A4V3ASL8</accession>
<evidence type="ECO:0000256" key="3">
    <source>
        <dbReference type="ARBA" id="ARBA00022723"/>
    </source>
</evidence>
<evidence type="ECO:0000259" key="8">
    <source>
        <dbReference type="PROSITE" id="PS51007"/>
    </source>
</evidence>
<dbReference type="InterPro" id="IPR009056">
    <property type="entry name" value="Cyt_c-like_dom"/>
</dbReference>
<dbReference type="RefSeq" id="WP_133358515.1">
    <property type="nucleotide sequence ID" value="NZ_SMUV01000050.1"/>
</dbReference>
<keyword evidence="2 6" id="KW-0349">Heme</keyword>
<dbReference type="AlphaFoldDB" id="A0A4V3ASL8"/>
<evidence type="ECO:0000256" key="1">
    <source>
        <dbReference type="ARBA" id="ARBA00022448"/>
    </source>
</evidence>
<keyword evidence="5 6" id="KW-0408">Iron</keyword>
<keyword evidence="3 6" id="KW-0479">Metal-binding</keyword>
<comment type="caution">
    <text evidence="9">The sequence shown here is derived from an EMBL/GenBank/DDBJ whole genome shotgun (WGS) entry which is preliminary data.</text>
</comment>
<organism evidence="9 10">
    <name type="scientific">Antarcticimicrobium luteum</name>
    <dbReference type="NCBI Taxonomy" id="2547397"/>
    <lineage>
        <taxon>Bacteria</taxon>
        <taxon>Pseudomonadati</taxon>
        <taxon>Pseudomonadota</taxon>
        <taxon>Alphaproteobacteria</taxon>
        <taxon>Rhodobacterales</taxon>
        <taxon>Paracoccaceae</taxon>
        <taxon>Antarcticimicrobium</taxon>
    </lineage>
</organism>